<comment type="catalytic activity">
    <reaction evidence="6 7">
        <text>L-glutamate 5-semialdehyde + phosphate + NADP(+) = L-glutamyl 5-phosphate + NADPH + H(+)</text>
        <dbReference type="Rhea" id="RHEA:19541"/>
        <dbReference type="ChEBI" id="CHEBI:15378"/>
        <dbReference type="ChEBI" id="CHEBI:43474"/>
        <dbReference type="ChEBI" id="CHEBI:57783"/>
        <dbReference type="ChEBI" id="CHEBI:58066"/>
        <dbReference type="ChEBI" id="CHEBI:58274"/>
        <dbReference type="ChEBI" id="CHEBI:58349"/>
        <dbReference type="EC" id="1.2.1.41"/>
    </reaction>
</comment>
<dbReference type="SUPFAM" id="SSF53720">
    <property type="entry name" value="ALDH-like"/>
    <property type="match status" value="1"/>
</dbReference>
<dbReference type="Gene3D" id="3.40.309.10">
    <property type="entry name" value="Aldehyde Dehydrogenase, Chain A, domain 2"/>
    <property type="match status" value="1"/>
</dbReference>
<evidence type="ECO:0000256" key="3">
    <source>
        <dbReference type="ARBA" id="ARBA00022650"/>
    </source>
</evidence>
<dbReference type="UniPathway" id="UPA00098">
    <property type="reaction ID" value="UER00360"/>
</dbReference>
<dbReference type="InterPro" id="IPR012134">
    <property type="entry name" value="Glu-5-SA_DH"/>
</dbReference>
<evidence type="ECO:0000256" key="7">
    <source>
        <dbReference type="HAMAP-Rule" id="MF_00412"/>
    </source>
</evidence>
<comment type="similarity">
    <text evidence="7">Belongs to the gamma-glutamyl phosphate reductase family.</text>
</comment>
<keyword evidence="10" id="KW-1185">Reference proteome</keyword>
<dbReference type="InterPro" id="IPR020593">
    <property type="entry name" value="G-glutamylP_reductase_CS"/>
</dbReference>
<dbReference type="NCBIfam" id="NF001221">
    <property type="entry name" value="PRK00197.1"/>
    <property type="match status" value="1"/>
</dbReference>
<dbReference type="GO" id="GO:0004350">
    <property type="term" value="F:glutamate-5-semialdehyde dehydrogenase activity"/>
    <property type="evidence" value="ECO:0007669"/>
    <property type="project" value="UniProtKB-UniRule"/>
</dbReference>
<protein>
    <recommendedName>
        <fullName evidence="7">Gamma-glutamyl phosphate reductase</fullName>
        <shortName evidence="7">GPR</shortName>
        <ecNumber evidence="7">1.2.1.41</ecNumber>
    </recommendedName>
    <alternativeName>
        <fullName evidence="7">Glutamate-5-semialdehyde dehydrogenase</fullName>
    </alternativeName>
    <alternativeName>
        <fullName evidence="7">Glutamyl-gamma-semialdehyde dehydrogenase</fullName>
        <shortName evidence="7">GSA dehydrogenase</shortName>
    </alternativeName>
</protein>
<keyword evidence="3 7" id="KW-0641">Proline biosynthesis</keyword>
<dbReference type="GO" id="GO:0050661">
    <property type="term" value="F:NADP binding"/>
    <property type="evidence" value="ECO:0007669"/>
    <property type="project" value="InterPro"/>
</dbReference>
<dbReference type="GO" id="GO:0055129">
    <property type="term" value="P:L-proline biosynthetic process"/>
    <property type="evidence" value="ECO:0007669"/>
    <property type="project" value="UniProtKB-UniRule"/>
</dbReference>
<dbReference type="GO" id="GO:0005737">
    <property type="term" value="C:cytoplasm"/>
    <property type="evidence" value="ECO:0007669"/>
    <property type="project" value="UniProtKB-SubCell"/>
</dbReference>
<evidence type="ECO:0000256" key="5">
    <source>
        <dbReference type="ARBA" id="ARBA00023002"/>
    </source>
</evidence>
<dbReference type="FunFam" id="3.40.309.10:FF:000006">
    <property type="entry name" value="Gamma-glutamyl phosphate reductase"/>
    <property type="match status" value="1"/>
</dbReference>
<dbReference type="Gene3D" id="3.40.605.10">
    <property type="entry name" value="Aldehyde Dehydrogenase, Chain A, domain 1"/>
    <property type="match status" value="1"/>
</dbReference>
<dbReference type="PIRSF" id="PIRSF000151">
    <property type="entry name" value="GPR"/>
    <property type="match status" value="1"/>
</dbReference>
<name>A0A3E0DMZ3_9GAMM</name>
<dbReference type="HAMAP" id="MF_00412">
    <property type="entry name" value="ProA"/>
    <property type="match status" value="1"/>
</dbReference>
<comment type="function">
    <text evidence="7">Catalyzes the NADPH-dependent reduction of L-glutamate 5-phosphate into L-glutamate 5-semialdehyde and phosphate. The product spontaneously undergoes cyclization to form 1-pyrroline-5-carboxylate.</text>
</comment>
<evidence type="ECO:0000313" key="9">
    <source>
        <dbReference type="EMBL" id="REG84200.1"/>
    </source>
</evidence>
<evidence type="ECO:0000256" key="4">
    <source>
        <dbReference type="ARBA" id="ARBA00022857"/>
    </source>
</evidence>
<dbReference type="NCBIfam" id="TIGR00407">
    <property type="entry name" value="proA"/>
    <property type="match status" value="1"/>
</dbReference>
<dbReference type="PANTHER" id="PTHR11063:SF8">
    <property type="entry name" value="DELTA-1-PYRROLINE-5-CARBOXYLATE SYNTHASE"/>
    <property type="match status" value="1"/>
</dbReference>
<comment type="subcellular location">
    <subcellularLocation>
        <location evidence="7">Cytoplasm</location>
    </subcellularLocation>
</comment>
<keyword evidence="7" id="KW-0963">Cytoplasm</keyword>
<keyword evidence="5 7" id="KW-0560">Oxidoreductase</keyword>
<dbReference type="CDD" id="cd07079">
    <property type="entry name" value="ALDH_F18-19_ProA-GPR"/>
    <property type="match status" value="1"/>
</dbReference>
<accession>A0A3E0DMZ3</accession>
<dbReference type="InterPro" id="IPR015590">
    <property type="entry name" value="Aldehyde_DH_dom"/>
</dbReference>
<dbReference type="PANTHER" id="PTHR11063">
    <property type="entry name" value="GLUTAMATE SEMIALDEHYDE DEHYDROGENASE"/>
    <property type="match status" value="1"/>
</dbReference>
<reference evidence="9 10" key="1">
    <citation type="submission" date="2018-08" db="EMBL/GenBank/DDBJ databases">
        <title>Genomic Encyclopedia of Type Strains, Phase III (KMG-III): the genomes of soil and plant-associated and newly described type strains.</title>
        <authorList>
            <person name="Whitman W."/>
        </authorList>
    </citation>
    <scope>NUCLEOTIDE SEQUENCE [LARGE SCALE GENOMIC DNA]</scope>
    <source>
        <strain evidence="9 10">CECT 7375</strain>
    </source>
</reference>
<dbReference type="PROSITE" id="PS01223">
    <property type="entry name" value="PROA"/>
    <property type="match status" value="1"/>
</dbReference>
<proteinExistence type="inferred from homology"/>
<dbReference type="InterPro" id="IPR016161">
    <property type="entry name" value="Ald_DH/histidinol_DH"/>
</dbReference>
<keyword evidence="4 7" id="KW-0521">NADP</keyword>
<organism evidence="9 10">
    <name type="scientific">Marinomonas pollencensis</name>
    <dbReference type="NCBI Taxonomy" id="491954"/>
    <lineage>
        <taxon>Bacteria</taxon>
        <taxon>Pseudomonadati</taxon>
        <taxon>Pseudomonadota</taxon>
        <taxon>Gammaproteobacteria</taxon>
        <taxon>Oceanospirillales</taxon>
        <taxon>Oceanospirillaceae</taxon>
        <taxon>Marinomonas</taxon>
    </lineage>
</organism>
<keyword evidence="2 7" id="KW-0028">Amino-acid biosynthesis</keyword>
<evidence type="ECO:0000313" key="10">
    <source>
        <dbReference type="Proteomes" id="UP000256542"/>
    </source>
</evidence>
<dbReference type="InterPro" id="IPR000965">
    <property type="entry name" value="GPR_dom"/>
</dbReference>
<comment type="caution">
    <text evidence="9">The sequence shown here is derived from an EMBL/GenBank/DDBJ whole genome shotgun (WGS) entry which is preliminary data.</text>
</comment>
<dbReference type="Pfam" id="PF00171">
    <property type="entry name" value="Aldedh"/>
    <property type="match status" value="1"/>
</dbReference>
<dbReference type="AlphaFoldDB" id="A0A3E0DMZ3"/>
<dbReference type="RefSeq" id="WP_115897106.1">
    <property type="nucleotide sequence ID" value="NZ_QUNG01000004.1"/>
</dbReference>
<dbReference type="OrthoDB" id="9809970at2"/>
<evidence type="ECO:0000256" key="6">
    <source>
        <dbReference type="ARBA" id="ARBA00049024"/>
    </source>
</evidence>
<evidence type="ECO:0000259" key="8">
    <source>
        <dbReference type="Pfam" id="PF00171"/>
    </source>
</evidence>
<dbReference type="InterPro" id="IPR016162">
    <property type="entry name" value="Ald_DH_N"/>
</dbReference>
<dbReference type="EMBL" id="QUNG01000004">
    <property type="protein sequence ID" value="REG84200.1"/>
    <property type="molecule type" value="Genomic_DNA"/>
</dbReference>
<dbReference type="EC" id="1.2.1.41" evidence="7"/>
<gene>
    <name evidence="7" type="primary">proA</name>
    <name evidence="9" type="ORF">DFP81_10479</name>
</gene>
<dbReference type="InterPro" id="IPR016163">
    <property type="entry name" value="Ald_DH_C"/>
</dbReference>
<comment type="pathway">
    <text evidence="1 7">Amino-acid biosynthesis; L-proline biosynthesis; L-glutamate 5-semialdehyde from L-glutamate: step 2/2.</text>
</comment>
<feature type="domain" description="Aldehyde dehydrogenase" evidence="8">
    <location>
        <begin position="8"/>
        <end position="282"/>
    </location>
</feature>
<sequence>MSLESYMNQIGQQARAASRQLAKASTEHKNNALLAMADALEQARPRLIEENAKDIQNGEKKGLDAALLDRLLLNDARIDGMIEGLKQVAALPDPVGEITDMLYRPSGIQLGKMRVPLGVIGIIYESRPNVTIDAASLCLKSGNATILRGGSEAFYSNQAIAEAVTAGLNAVGLPEHAVQVLNTTDRDAVGRLISMPEFVDVIVPRGGKGLIERISKDARVPVIKHLDGNCHVYIDDEADLEKAANIALNAKTRRYGVCNAMESLLVHKAVAAEVLPALASAFVSKGVELVGCDAARSIVMDMGVATEEDWFTEYLAAKLSIKVVADMAEAIEHINHYGSHHSDAIVSQNYTKTRAFMTEVDSASVMVNASTAFADGFEYGLGAEIGISTDKVHARGPVGLLGLTSQKYIVLGDGHTRDN</sequence>
<dbReference type="Proteomes" id="UP000256542">
    <property type="component" value="Unassembled WGS sequence"/>
</dbReference>
<evidence type="ECO:0000256" key="2">
    <source>
        <dbReference type="ARBA" id="ARBA00022605"/>
    </source>
</evidence>
<evidence type="ECO:0000256" key="1">
    <source>
        <dbReference type="ARBA" id="ARBA00004985"/>
    </source>
</evidence>